<reference evidence="6" key="1">
    <citation type="journal article" date="2019" name="Int. J. Syst. Evol. Microbiol.">
        <title>The Global Catalogue of Microorganisms (GCM) 10K type strain sequencing project: providing services to taxonomists for standard genome sequencing and annotation.</title>
        <authorList>
            <consortium name="The Broad Institute Genomics Platform"/>
            <consortium name="The Broad Institute Genome Sequencing Center for Infectious Disease"/>
            <person name="Wu L."/>
            <person name="Ma J."/>
        </authorList>
    </citation>
    <scope>NUCLEOTIDE SEQUENCE [LARGE SCALE GENOMIC DNA]</scope>
    <source>
        <strain evidence="6">PCU 280</strain>
    </source>
</reference>
<dbReference type="InterPro" id="IPR003313">
    <property type="entry name" value="AraC-bd"/>
</dbReference>
<sequence length="281" mass="33434">MDKQIQRYINNHFLMVHMVTDIPSDVTTHLHDCYELFYFIAGDLTYYIEGQAYELRPHDIIITNSRELHRIVFNAKCRYERKYIHFKPEFISSFQTAEYNLLSYIENRKLGYFNRIPAEDVLEYKLNELWEQIEQAALEPAPENSILMKALFVQMLVTMNKVFAKYDNPLGDRHKNHKYDHKIVKILDYINNNLDEKITLNVLQQKFYVNKYYLCHIFKMNTGFTVNEYITYKKIMKASELLMTGMTALDAAHAVGYGDYSTFYKAFKGITGYSPKQYFRK</sequence>
<dbReference type="InterPro" id="IPR018060">
    <property type="entry name" value="HTH_AraC"/>
</dbReference>
<evidence type="ECO:0000313" key="5">
    <source>
        <dbReference type="EMBL" id="MFC6331927.1"/>
    </source>
</evidence>
<evidence type="ECO:0000256" key="1">
    <source>
        <dbReference type="ARBA" id="ARBA00023015"/>
    </source>
</evidence>
<dbReference type="SUPFAM" id="SSF51215">
    <property type="entry name" value="Regulatory protein AraC"/>
    <property type="match status" value="1"/>
</dbReference>
<dbReference type="Gene3D" id="2.60.120.10">
    <property type="entry name" value="Jelly Rolls"/>
    <property type="match status" value="1"/>
</dbReference>
<accession>A0ABW1UZN0</accession>
<keyword evidence="2" id="KW-0238">DNA-binding</keyword>
<dbReference type="Pfam" id="PF02311">
    <property type="entry name" value="AraC_binding"/>
    <property type="match status" value="1"/>
</dbReference>
<dbReference type="Proteomes" id="UP001596233">
    <property type="component" value="Unassembled WGS sequence"/>
</dbReference>
<gene>
    <name evidence="5" type="ORF">ACFP56_04765</name>
</gene>
<evidence type="ECO:0000259" key="4">
    <source>
        <dbReference type="PROSITE" id="PS01124"/>
    </source>
</evidence>
<dbReference type="Gene3D" id="1.10.10.60">
    <property type="entry name" value="Homeodomain-like"/>
    <property type="match status" value="2"/>
</dbReference>
<dbReference type="PANTHER" id="PTHR43280">
    <property type="entry name" value="ARAC-FAMILY TRANSCRIPTIONAL REGULATOR"/>
    <property type="match status" value="1"/>
</dbReference>
<comment type="caution">
    <text evidence="5">The sequence shown here is derived from an EMBL/GenBank/DDBJ whole genome shotgun (WGS) entry which is preliminary data.</text>
</comment>
<keyword evidence="6" id="KW-1185">Reference proteome</keyword>
<keyword evidence="3" id="KW-0804">Transcription</keyword>
<dbReference type="EMBL" id="JBHSTE010000001">
    <property type="protein sequence ID" value="MFC6331927.1"/>
    <property type="molecule type" value="Genomic_DNA"/>
</dbReference>
<evidence type="ECO:0000256" key="3">
    <source>
        <dbReference type="ARBA" id="ARBA00023163"/>
    </source>
</evidence>
<dbReference type="RefSeq" id="WP_379231660.1">
    <property type="nucleotide sequence ID" value="NZ_JBHSTE010000001.1"/>
</dbReference>
<feature type="domain" description="HTH araC/xylS-type" evidence="4">
    <location>
        <begin position="184"/>
        <end position="281"/>
    </location>
</feature>
<dbReference type="SMART" id="SM00342">
    <property type="entry name" value="HTH_ARAC"/>
    <property type="match status" value="1"/>
</dbReference>
<dbReference type="Pfam" id="PF12833">
    <property type="entry name" value="HTH_18"/>
    <property type="match status" value="1"/>
</dbReference>
<evidence type="ECO:0000313" key="6">
    <source>
        <dbReference type="Proteomes" id="UP001596233"/>
    </source>
</evidence>
<evidence type="ECO:0000256" key="2">
    <source>
        <dbReference type="ARBA" id="ARBA00023125"/>
    </source>
</evidence>
<keyword evidence="1" id="KW-0805">Transcription regulation</keyword>
<dbReference type="PANTHER" id="PTHR43280:SF34">
    <property type="entry name" value="ARAC-FAMILY TRANSCRIPTIONAL REGULATOR"/>
    <property type="match status" value="1"/>
</dbReference>
<dbReference type="SUPFAM" id="SSF46689">
    <property type="entry name" value="Homeodomain-like"/>
    <property type="match status" value="2"/>
</dbReference>
<dbReference type="PROSITE" id="PS01124">
    <property type="entry name" value="HTH_ARAC_FAMILY_2"/>
    <property type="match status" value="1"/>
</dbReference>
<dbReference type="InterPro" id="IPR014710">
    <property type="entry name" value="RmlC-like_jellyroll"/>
</dbReference>
<proteinExistence type="predicted"/>
<organism evidence="5 6">
    <name type="scientific">Paenibacillus septentrionalis</name>
    <dbReference type="NCBI Taxonomy" id="429342"/>
    <lineage>
        <taxon>Bacteria</taxon>
        <taxon>Bacillati</taxon>
        <taxon>Bacillota</taxon>
        <taxon>Bacilli</taxon>
        <taxon>Bacillales</taxon>
        <taxon>Paenibacillaceae</taxon>
        <taxon>Paenibacillus</taxon>
    </lineage>
</organism>
<dbReference type="InterPro" id="IPR009057">
    <property type="entry name" value="Homeodomain-like_sf"/>
</dbReference>
<name>A0ABW1UZN0_9BACL</name>
<protein>
    <submittedName>
        <fullName evidence="5">AraC family transcriptional regulator</fullName>
    </submittedName>
</protein>
<dbReference type="InterPro" id="IPR037923">
    <property type="entry name" value="HTH-like"/>
</dbReference>